<name>A0A6N1XCD9_9BURK</name>
<accession>A0A6N1XCD9</accession>
<organism evidence="2 3">
    <name type="scientific">Comamonas antarctica</name>
    <dbReference type="NCBI Taxonomy" id="2743470"/>
    <lineage>
        <taxon>Bacteria</taxon>
        <taxon>Pseudomonadati</taxon>
        <taxon>Pseudomonadota</taxon>
        <taxon>Betaproteobacteria</taxon>
        <taxon>Burkholderiales</taxon>
        <taxon>Comamonadaceae</taxon>
        <taxon>Comamonas</taxon>
    </lineage>
</organism>
<keyword evidence="2" id="KW-0614">Plasmid</keyword>
<dbReference type="RefSeq" id="WP_175506471.1">
    <property type="nucleotide sequence ID" value="NZ_CP054842.1"/>
</dbReference>
<evidence type="ECO:0000256" key="1">
    <source>
        <dbReference type="SAM" id="Phobius"/>
    </source>
</evidence>
<keyword evidence="1" id="KW-0472">Membrane</keyword>
<evidence type="ECO:0000313" key="3">
    <source>
        <dbReference type="Proteomes" id="UP000509579"/>
    </source>
</evidence>
<sequence length="131" mass="14623">MRSIWIFLSSVAAIVAIGGTVYLISRPEAELALSGNGELRAMSPGRRIPVAPAGNPLLAASELQLDMWIPIYPIPCGEIVFGAADERARHFSFCVREIRNRVFFHSNLELSDEDVLDPRVRAHWRATVRPR</sequence>
<dbReference type="Proteomes" id="UP000509579">
    <property type="component" value="Plasmid unnamed2"/>
</dbReference>
<reference evidence="2 3" key="1">
    <citation type="submission" date="2020-06" db="EMBL/GenBank/DDBJ databases">
        <title>Acidovorax antarctica sp. nov., isolated from Corinth ice sheet soil, Antarctic Fields Peninsula.</title>
        <authorList>
            <person name="Xu Q."/>
            <person name="Peng F."/>
        </authorList>
    </citation>
    <scope>NUCLEOTIDE SEQUENCE [LARGE SCALE GENOMIC DNA]</scope>
    <source>
        <strain evidence="2 3">16-35-5</strain>
        <plasmid evidence="2 3">unnamed2</plasmid>
    </source>
</reference>
<dbReference type="AlphaFoldDB" id="A0A6N1XCD9"/>
<protein>
    <submittedName>
        <fullName evidence="2">Uncharacterized protein</fullName>
    </submittedName>
</protein>
<feature type="transmembrane region" description="Helical" evidence="1">
    <location>
        <begin position="6"/>
        <end position="24"/>
    </location>
</feature>
<dbReference type="EMBL" id="CP054842">
    <property type="protein sequence ID" value="QKV55685.1"/>
    <property type="molecule type" value="Genomic_DNA"/>
</dbReference>
<keyword evidence="1" id="KW-0812">Transmembrane</keyword>
<dbReference type="KEGG" id="aant:HUK68_22285"/>
<gene>
    <name evidence="2" type="ORF">HUK68_22285</name>
</gene>
<geneLocation type="plasmid" evidence="2 3">
    <name>unnamed2</name>
</geneLocation>
<keyword evidence="1" id="KW-1133">Transmembrane helix</keyword>
<keyword evidence="3" id="KW-1185">Reference proteome</keyword>
<evidence type="ECO:0000313" key="2">
    <source>
        <dbReference type="EMBL" id="QKV55685.1"/>
    </source>
</evidence>
<proteinExistence type="predicted"/>